<organism evidence="2 3">
    <name type="scientific">Sorangium cellulosum</name>
    <name type="common">Polyangium cellulosum</name>
    <dbReference type="NCBI Taxonomy" id="56"/>
    <lineage>
        <taxon>Bacteria</taxon>
        <taxon>Pseudomonadati</taxon>
        <taxon>Myxococcota</taxon>
        <taxon>Polyangia</taxon>
        <taxon>Polyangiales</taxon>
        <taxon>Polyangiaceae</taxon>
        <taxon>Sorangium</taxon>
    </lineage>
</organism>
<proteinExistence type="predicted"/>
<name>A0A150RQM5_SORCE</name>
<dbReference type="AlphaFoldDB" id="A0A150RQM5"/>
<gene>
    <name evidence="2" type="ORF">BE17_48070</name>
</gene>
<comment type="caution">
    <text evidence="2">The sequence shown here is derived from an EMBL/GenBank/DDBJ whole genome shotgun (WGS) entry which is preliminary data.</text>
</comment>
<evidence type="ECO:0000256" key="1">
    <source>
        <dbReference type="SAM" id="MobiDB-lite"/>
    </source>
</evidence>
<dbReference type="Proteomes" id="UP000075635">
    <property type="component" value="Unassembled WGS sequence"/>
</dbReference>
<evidence type="ECO:0000313" key="2">
    <source>
        <dbReference type="EMBL" id="KYF82565.1"/>
    </source>
</evidence>
<dbReference type="EMBL" id="JEMB01002231">
    <property type="protein sequence ID" value="KYF82565.1"/>
    <property type="molecule type" value="Genomic_DNA"/>
</dbReference>
<feature type="region of interest" description="Disordered" evidence="1">
    <location>
        <begin position="42"/>
        <end position="62"/>
    </location>
</feature>
<protein>
    <submittedName>
        <fullName evidence="2">Uncharacterized protein</fullName>
    </submittedName>
</protein>
<accession>A0A150RQM5</accession>
<evidence type="ECO:0000313" key="3">
    <source>
        <dbReference type="Proteomes" id="UP000075635"/>
    </source>
</evidence>
<sequence length="62" mass="6859">MTDPRRLIEVLVEGGVELILFGDAAAIEPPGTLFRLRSRDILPAKRPSPPSRRCGPRSWCTS</sequence>
<feature type="compositionally biased region" description="Low complexity" evidence="1">
    <location>
        <begin position="51"/>
        <end position="62"/>
    </location>
</feature>
<reference evidence="2 3" key="1">
    <citation type="submission" date="2014-02" db="EMBL/GenBank/DDBJ databases">
        <title>The small core and large imbalanced accessory genome model reveals a collaborative survival strategy of Sorangium cellulosum strains in nature.</title>
        <authorList>
            <person name="Han K."/>
            <person name="Peng R."/>
            <person name="Blom J."/>
            <person name="Li Y.-Z."/>
        </authorList>
    </citation>
    <scope>NUCLEOTIDE SEQUENCE [LARGE SCALE GENOMIC DNA]</scope>
    <source>
        <strain evidence="2 3">So0011-07</strain>
    </source>
</reference>